<keyword evidence="7" id="KW-1015">Disulfide bond</keyword>
<evidence type="ECO:0000256" key="6">
    <source>
        <dbReference type="ARBA" id="ARBA00023128"/>
    </source>
</evidence>
<dbReference type="GO" id="GO:0005758">
    <property type="term" value="C:mitochondrial intermembrane space"/>
    <property type="evidence" value="ECO:0007669"/>
    <property type="project" value="TreeGrafter"/>
</dbReference>
<comment type="subcellular location">
    <subcellularLocation>
        <location evidence="1">Mitochondrion</location>
    </subcellularLocation>
</comment>
<keyword evidence="10" id="KW-1185">Reference proteome</keyword>
<evidence type="ECO:0000256" key="1">
    <source>
        <dbReference type="ARBA" id="ARBA00004173"/>
    </source>
</evidence>
<dbReference type="InterPro" id="IPR039289">
    <property type="entry name" value="CHCHD4"/>
</dbReference>
<dbReference type="Proteomes" id="UP000887581">
    <property type="component" value="Unplaced"/>
</dbReference>
<keyword evidence="5" id="KW-0811">Translocation</keyword>
<sequence>MLVISVVQTSWLICGKMFLALKEVLFWAPWKSSGAENDSDGKDVVHRITQEEYEKPIQDAYVESVARLSYEELDDKYNPGPTLPDGGVNFECHCVGHLVASPCGHEFREAIKCQKSAGSEKLDEGACAAEFMNFMKCVIRTGCFKSTHDLNDDEEGEEKDAELEDLHETDEVPNKTGNGA</sequence>
<evidence type="ECO:0000256" key="7">
    <source>
        <dbReference type="ARBA" id="ARBA00023157"/>
    </source>
</evidence>
<reference evidence="11" key="1">
    <citation type="submission" date="2022-11" db="UniProtKB">
        <authorList>
            <consortium name="WormBaseParasite"/>
        </authorList>
    </citation>
    <scope>IDENTIFICATION</scope>
</reference>
<evidence type="ECO:0000313" key="11">
    <source>
        <dbReference type="WBParaSite" id="sdigi.contig689.g9498.t1"/>
    </source>
</evidence>
<evidence type="ECO:0000256" key="5">
    <source>
        <dbReference type="ARBA" id="ARBA00023010"/>
    </source>
</evidence>
<keyword evidence="3" id="KW-0653">Protein transport</keyword>
<dbReference type="PROSITE" id="PS51808">
    <property type="entry name" value="CHCH"/>
    <property type="match status" value="1"/>
</dbReference>
<evidence type="ECO:0000256" key="4">
    <source>
        <dbReference type="ARBA" id="ARBA00023002"/>
    </source>
</evidence>
<keyword evidence="8" id="KW-0676">Redox-active center</keyword>
<feature type="region of interest" description="Disordered" evidence="9">
    <location>
        <begin position="148"/>
        <end position="180"/>
    </location>
</feature>
<dbReference type="PANTHER" id="PTHR21622">
    <property type="entry name" value="COILED-COIL-HELIX-COILED-COIL-HELIX DOMAIN CONTAINING 4"/>
    <property type="match status" value="1"/>
</dbReference>
<dbReference type="GO" id="GO:0015035">
    <property type="term" value="F:protein-disulfide reductase activity"/>
    <property type="evidence" value="ECO:0007669"/>
    <property type="project" value="InterPro"/>
</dbReference>
<name>A0A915Q6E4_9BILA</name>
<dbReference type="AlphaFoldDB" id="A0A915Q6E4"/>
<evidence type="ECO:0000313" key="10">
    <source>
        <dbReference type="Proteomes" id="UP000887581"/>
    </source>
</evidence>
<dbReference type="Gene3D" id="1.10.287.2900">
    <property type="match status" value="1"/>
</dbReference>
<feature type="compositionally biased region" description="Acidic residues" evidence="9">
    <location>
        <begin position="151"/>
        <end position="163"/>
    </location>
</feature>
<keyword evidence="6" id="KW-0496">Mitochondrion</keyword>
<keyword evidence="2" id="KW-0813">Transport</keyword>
<keyword evidence="4" id="KW-0560">Oxidoreductase</keyword>
<evidence type="ECO:0000256" key="2">
    <source>
        <dbReference type="ARBA" id="ARBA00022448"/>
    </source>
</evidence>
<evidence type="ECO:0000256" key="9">
    <source>
        <dbReference type="SAM" id="MobiDB-lite"/>
    </source>
</evidence>
<evidence type="ECO:0000256" key="3">
    <source>
        <dbReference type="ARBA" id="ARBA00022927"/>
    </source>
</evidence>
<dbReference type="WBParaSite" id="sdigi.contig689.g9498.t1">
    <property type="protein sequence ID" value="sdigi.contig689.g9498.t1"/>
    <property type="gene ID" value="sdigi.contig689.g9498"/>
</dbReference>
<accession>A0A915Q6E4</accession>
<dbReference type="GO" id="GO:0045041">
    <property type="term" value="P:protein import into mitochondrial intermembrane space"/>
    <property type="evidence" value="ECO:0007669"/>
    <property type="project" value="InterPro"/>
</dbReference>
<feature type="compositionally biased region" description="Basic and acidic residues" evidence="9">
    <location>
        <begin position="164"/>
        <end position="173"/>
    </location>
</feature>
<evidence type="ECO:0000256" key="8">
    <source>
        <dbReference type="ARBA" id="ARBA00023284"/>
    </source>
</evidence>
<proteinExistence type="predicted"/>
<dbReference type="PANTHER" id="PTHR21622:SF0">
    <property type="entry name" value="COILED-COIL-HELIX-COILED-COIL-HELIX DOMAIN CONTAINING 4"/>
    <property type="match status" value="1"/>
</dbReference>
<protein>
    <submittedName>
        <fullName evidence="11">CHCH domain-containing protein</fullName>
    </submittedName>
</protein>
<organism evidence="10 11">
    <name type="scientific">Setaria digitata</name>
    <dbReference type="NCBI Taxonomy" id="48799"/>
    <lineage>
        <taxon>Eukaryota</taxon>
        <taxon>Metazoa</taxon>
        <taxon>Ecdysozoa</taxon>
        <taxon>Nematoda</taxon>
        <taxon>Chromadorea</taxon>
        <taxon>Rhabditida</taxon>
        <taxon>Spirurina</taxon>
        <taxon>Spiruromorpha</taxon>
        <taxon>Filarioidea</taxon>
        <taxon>Setariidae</taxon>
        <taxon>Setaria</taxon>
    </lineage>
</organism>